<dbReference type="Proteomes" id="UP000199183">
    <property type="component" value="Unassembled WGS sequence"/>
</dbReference>
<dbReference type="InterPro" id="IPR016040">
    <property type="entry name" value="NAD(P)-bd_dom"/>
</dbReference>
<dbReference type="SUPFAM" id="SSF51735">
    <property type="entry name" value="NAD(P)-binding Rossmann-fold domains"/>
    <property type="match status" value="1"/>
</dbReference>
<sequence>MAQDNRVVIIGGHGKVALLAAPELVNAGFTVSSLIRNPEHSDDVSAAGAQPVVLDIENADVDALAHEFSGAAAIVFSAGAGGGNPARTRAVDFDAATRSMRAAAQAGVPRFVMVSYARAGVDIDSLDERNSFYAYAQAKHDADAELRATDLDYTILGPGRLTLDAATGRIQLADASGDVPDQGFADDEKVTSRGNVAQVIAHVLAHDAAIRETVNFYDGATPIADAIR</sequence>
<accession>A0A1H4TA99</accession>
<organism evidence="2 3">
    <name type="scientific">Paramicrobacterium humi</name>
    <dbReference type="NCBI Taxonomy" id="640635"/>
    <lineage>
        <taxon>Bacteria</taxon>
        <taxon>Bacillati</taxon>
        <taxon>Actinomycetota</taxon>
        <taxon>Actinomycetes</taxon>
        <taxon>Micrococcales</taxon>
        <taxon>Microbacteriaceae</taxon>
        <taxon>Paramicrobacterium</taxon>
    </lineage>
</organism>
<feature type="domain" description="NAD(P)-binding" evidence="1">
    <location>
        <begin position="11"/>
        <end position="206"/>
    </location>
</feature>
<evidence type="ECO:0000259" key="1">
    <source>
        <dbReference type="Pfam" id="PF13460"/>
    </source>
</evidence>
<evidence type="ECO:0000313" key="2">
    <source>
        <dbReference type="EMBL" id="SEC53247.1"/>
    </source>
</evidence>
<dbReference type="AlphaFoldDB" id="A0A1H4TA99"/>
<gene>
    <name evidence="2" type="ORF">SAMN04489806_3147</name>
</gene>
<dbReference type="STRING" id="640635.SAMN04489806_3147"/>
<dbReference type="Pfam" id="PF13460">
    <property type="entry name" value="NAD_binding_10"/>
    <property type="match status" value="1"/>
</dbReference>
<dbReference type="InterPro" id="IPR036291">
    <property type="entry name" value="NAD(P)-bd_dom_sf"/>
</dbReference>
<evidence type="ECO:0000313" key="3">
    <source>
        <dbReference type="Proteomes" id="UP000199183"/>
    </source>
</evidence>
<name>A0A1H4TA99_9MICO</name>
<dbReference type="PANTHER" id="PTHR15020:SF50">
    <property type="entry name" value="UPF0659 PROTEIN YMR090W"/>
    <property type="match status" value="1"/>
</dbReference>
<proteinExistence type="predicted"/>
<dbReference type="OrthoDB" id="4248066at2"/>
<keyword evidence="3" id="KW-1185">Reference proteome</keyword>
<protein>
    <submittedName>
        <fullName evidence="2">Nucleoside-diphosphate-sugar epimerase</fullName>
    </submittedName>
</protein>
<dbReference type="EMBL" id="FNRY01000002">
    <property type="protein sequence ID" value="SEC53247.1"/>
    <property type="molecule type" value="Genomic_DNA"/>
</dbReference>
<dbReference type="CDD" id="cd05243">
    <property type="entry name" value="SDR_a5"/>
    <property type="match status" value="1"/>
</dbReference>
<dbReference type="PANTHER" id="PTHR15020">
    <property type="entry name" value="FLAVIN REDUCTASE-RELATED"/>
    <property type="match status" value="1"/>
</dbReference>
<dbReference type="Gene3D" id="3.40.50.720">
    <property type="entry name" value="NAD(P)-binding Rossmann-like Domain"/>
    <property type="match status" value="1"/>
</dbReference>
<reference evidence="2 3" key="1">
    <citation type="submission" date="2016-10" db="EMBL/GenBank/DDBJ databases">
        <authorList>
            <person name="de Groot N.N."/>
        </authorList>
    </citation>
    <scope>NUCLEOTIDE SEQUENCE [LARGE SCALE GENOMIC DNA]</scope>
    <source>
        <strain evidence="2 3">DSM 21799</strain>
    </source>
</reference>
<dbReference type="RefSeq" id="WP_091187614.1">
    <property type="nucleotide sequence ID" value="NZ_FNRY01000002.1"/>
</dbReference>